<evidence type="ECO:0000256" key="1">
    <source>
        <dbReference type="SAM" id="Phobius"/>
    </source>
</evidence>
<keyword evidence="1" id="KW-0812">Transmembrane</keyword>
<dbReference type="EMBL" id="JZWV01000445">
    <property type="protein sequence ID" value="KJY32054.1"/>
    <property type="molecule type" value="Genomic_DNA"/>
</dbReference>
<keyword evidence="3" id="KW-1185">Reference proteome</keyword>
<keyword evidence="1" id="KW-0472">Membrane</keyword>
<name>A0A0F4JE25_9ACTN</name>
<protein>
    <submittedName>
        <fullName evidence="2">Uncharacterized protein</fullName>
    </submittedName>
</protein>
<comment type="caution">
    <text evidence="2">The sequence shown here is derived from an EMBL/GenBank/DDBJ whole genome shotgun (WGS) entry which is preliminary data.</text>
</comment>
<evidence type="ECO:0000313" key="2">
    <source>
        <dbReference type="EMBL" id="KJY32054.1"/>
    </source>
</evidence>
<feature type="transmembrane region" description="Helical" evidence="1">
    <location>
        <begin position="38"/>
        <end position="60"/>
    </location>
</feature>
<gene>
    <name evidence="2" type="ORF">VR44_16775</name>
</gene>
<accession>A0A0F4JE25</accession>
<proteinExistence type="predicted"/>
<dbReference type="Proteomes" id="UP000033551">
    <property type="component" value="Unassembled WGS sequence"/>
</dbReference>
<dbReference type="STRING" id="68223.GCA_002028425_04337"/>
<organism evidence="2 3">
    <name type="scientific">Streptomyces katrae</name>
    <dbReference type="NCBI Taxonomy" id="68223"/>
    <lineage>
        <taxon>Bacteria</taxon>
        <taxon>Bacillati</taxon>
        <taxon>Actinomycetota</taxon>
        <taxon>Actinomycetes</taxon>
        <taxon>Kitasatosporales</taxon>
        <taxon>Streptomycetaceae</taxon>
        <taxon>Streptomyces</taxon>
    </lineage>
</organism>
<dbReference type="RefSeq" id="WP_045948314.1">
    <property type="nucleotide sequence ID" value="NZ_JZWV01000445.1"/>
</dbReference>
<dbReference type="AlphaFoldDB" id="A0A0F4JE25"/>
<reference evidence="2 3" key="1">
    <citation type="submission" date="2015-02" db="EMBL/GenBank/DDBJ databases">
        <authorList>
            <person name="Ju K.-S."/>
            <person name="Doroghazi J.R."/>
            <person name="Metcalf W."/>
        </authorList>
    </citation>
    <scope>NUCLEOTIDE SEQUENCE [LARGE SCALE GENOMIC DNA]</scope>
    <source>
        <strain evidence="2 3">NRRL ISP-5550</strain>
    </source>
</reference>
<evidence type="ECO:0000313" key="3">
    <source>
        <dbReference type="Proteomes" id="UP000033551"/>
    </source>
</evidence>
<sequence length="74" mass="8105">MRRHEFQPGRLLAGLVLTAAGVLYLLDAAGKTDLPWFLVVPMAIGGLALAAVVGLVTYAVRRDRRDRIRESSDQ</sequence>
<keyword evidence="1" id="KW-1133">Transmembrane helix</keyword>